<evidence type="ECO:0000313" key="2">
    <source>
        <dbReference type="EMBL" id="CAF0991366.1"/>
    </source>
</evidence>
<dbReference type="AlphaFoldDB" id="A0A814GAA7"/>
<feature type="chain" id="PRO_5032546945" evidence="1">
    <location>
        <begin position="19"/>
        <end position="92"/>
    </location>
</feature>
<proteinExistence type="predicted"/>
<gene>
    <name evidence="2" type="ORF">OXX778_LOCUS15928</name>
</gene>
<evidence type="ECO:0000256" key="1">
    <source>
        <dbReference type="SAM" id="SignalP"/>
    </source>
</evidence>
<dbReference type="PROSITE" id="PS51257">
    <property type="entry name" value="PROKAR_LIPOPROTEIN"/>
    <property type="match status" value="1"/>
</dbReference>
<reference evidence="2" key="1">
    <citation type="submission" date="2021-02" db="EMBL/GenBank/DDBJ databases">
        <authorList>
            <person name="Nowell W R."/>
        </authorList>
    </citation>
    <scope>NUCLEOTIDE SEQUENCE</scope>
    <source>
        <strain evidence="2">Ploen Becks lab</strain>
    </source>
</reference>
<protein>
    <submittedName>
        <fullName evidence="2">Uncharacterized protein</fullName>
    </submittedName>
</protein>
<organism evidence="2 3">
    <name type="scientific">Brachionus calyciflorus</name>
    <dbReference type="NCBI Taxonomy" id="104777"/>
    <lineage>
        <taxon>Eukaryota</taxon>
        <taxon>Metazoa</taxon>
        <taxon>Spiralia</taxon>
        <taxon>Gnathifera</taxon>
        <taxon>Rotifera</taxon>
        <taxon>Eurotatoria</taxon>
        <taxon>Monogononta</taxon>
        <taxon>Pseudotrocha</taxon>
        <taxon>Ploima</taxon>
        <taxon>Brachionidae</taxon>
        <taxon>Brachionus</taxon>
    </lineage>
</organism>
<accession>A0A814GAA7</accession>
<dbReference type="EMBL" id="CAJNOC010003629">
    <property type="protein sequence ID" value="CAF0991366.1"/>
    <property type="molecule type" value="Genomic_DNA"/>
</dbReference>
<name>A0A814GAA7_9BILA</name>
<dbReference type="Proteomes" id="UP000663879">
    <property type="component" value="Unassembled WGS sequence"/>
</dbReference>
<dbReference type="OrthoDB" id="6745818at2759"/>
<evidence type="ECO:0000313" key="3">
    <source>
        <dbReference type="Proteomes" id="UP000663879"/>
    </source>
</evidence>
<sequence>MRIFNVACIPVLLYGCESWILTETSSDTLNCLVRTFYMCKKHSYSKNNHMWNKTIGDTYDKRRTLKDSKTETNHGGIKKKAIEIYWPLFKII</sequence>
<keyword evidence="3" id="KW-1185">Reference proteome</keyword>
<keyword evidence="1" id="KW-0732">Signal</keyword>
<comment type="caution">
    <text evidence="2">The sequence shown here is derived from an EMBL/GenBank/DDBJ whole genome shotgun (WGS) entry which is preliminary data.</text>
</comment>
<feature type="signal peptide" evidence="1">
    <location>
        <begin position="1"/>
        <end position="18"/>
    </location>
</feature>